<dbReference type="PANTHER" id="PTHR34846:SF10">
    <property type="entry name" value="CYTOPLASMIC PROTEIN"/>
    <property type="match status" value="1"/>
</dbReference>
<dbReference type="Proteomes" id="UP001597102">
    <property type="component" value="Unassembled WGS sequence"/>
</dbReference>
<dbReference type="PANTHER" id="PTHR34846">
    <property type="entry name" value="4-CARBOXYMUCONOLACTONE DECARBOXYLASE FAMILY PROTEIN (AFU_ORTHOLOGUE AFUA_6G11590)"/>
    <property type="match status" value="1"/>
</dbReference>
<dbReference type="EMBL" id="JBHTJO010000002">
    <property type="protein sequence ID" value="MFD0988281.1"/>
    <property type="molecule type" value="Genomic_DNA"/>
</dbReference>
<dbReference type="Pfam" id="PF02627">
    <property type="entry name" value="CMD"/>
    <property type="match status" value="1"/>
</dbReference>
<accession>A0ABW3JEQ8</accession>
<evidence type="ECO:0000313" key="3">
    <source>
        <dbReference type="Proteomes" id="UP001597102"/>
    </source>
</evidence>
<keyword evidence="3" id="KW-1185">Reference proteome</keyword>
<organism evidence="2 3">
    <name type="scientific">Methyloligella solikamskensis</name>
    <dbReference type="NCBI Taxonomy" id="1177756"/>
    <lineage>
        <taxon>Bacteria</taxon>
        <taxon>Pseudomonadati</taxon>
        <taxon>Pseudomonadota</taxon>
        <taxon>Alphaproteobacteria</taxon>
        <taxon>Hyphomicrobiales</taxon>
        <taxon>Hyphomicrobiaceae</taxon>
        <taxon>Methyloligella</taxon>
    </lineage>
</organism>
<protein>
    <submittedName>
        <fullName evidence="2">Carboxymuconolactone decarboxylase family protein</fullName>
    </submittedName>
</protein>
<reference evidence="3" key="1">
    <citation type="journal article" date="2019" name="Int. J. Syst. Evol. Microbiol.">
        <title>The Global Catalogue of Microorganisms (GCM) 10K type strain sequencing project: providing services to taxonomists for standard genome sequencing and annotation.</title>
        <authorList>
            <consortium name="The Broad Institute Genomics Platform"/>
            <consortium name="The Broad Institute Genome Sequencing Center for Infectious Disease"/>
            <person name="Wu L."/>
            <person name="Ma J."/>
        </authorList>
    </citation>
    <scope>NUCLEOTIDE SEQUENCE [LARGE SCALE GENOMIC DNA]</scope>
    <source>
        <strain evidence="3">CCUG 61697</strain>
    </source>
</reference>
<dbReference type="InterPro" id="IPR004675">
    <property type="entry name" value="AhpD_core"/>
</dbReference>
<dbReference type="Gene3D" id="1.20.1290.10">
    <property type="entry name" value="AhpD-like"/>
    <property type="match status" value="1"/>
</dbReference>
<dbReference type="RefSeq" id="WP_379091217.1">
    <property type="nucleotide sequence ID" value="NZ_JBHTJO010000002.1"/>
</dbReference>
<gene>
    <name evidence="2" type="ORF">ACFQ2F_14365</name>
</gene>
<dbReference type="NCBIfam" id="TIGR00778">
    <property type="entry name" value="ahpD_dom"/>
    <property type="match status" value="1"/>
</dbReference>
<sequence>MRIAPKPLKSYPWYLKPFFWSQRRKYGAVLDPALVWGRAPRLFVGVALLYGMIDRNSSPIDPRLRSLITVRVSQLNHCAFCVDLNSSTLMKRGVDMEKVEALPDWRESNLFDDRERAALDYAEAVTLSDKETTNAHFIALREHFDEDGIVELTGLIAFQNLSSKFNAALDVPPQGFCALPSQSTDEKG</sequence>
<evidence type="ECO:0000313" key="2">
    <source>
        <dbReference type="EMBL" id="MFD0988281.1"/>
    </source>
</evidence>
<name>A0ABW3JEQ8_9HYPH</name>
<dbReference type="InterPro" id="IPR003779">
    <property type="entry name" value="CMD-like"/>
</dbReference>
<proteinExistence type="predicted"/>
<comment type="caution">
    <text evidence="2">The sequence shown here is derived from an EMBL/GenBank/DDBJ whole genome shotgun (WGS) entry which is preliminary data.</text>
</comment>
<dbReference type="SUPFAM" id="SSF69118">
    <property type="entry name" value="AhpD-like"/>
    <property type="match status" value="1"/>
</dbReference>
<dbReference type="InterPro" id="IPR029032">
    <property type="entry name" value="AhpD-like"/>
</dbReference>
<evidence type="ECO:0000259" key="1">
    <source>
        <dbReference type="Pfam" id="PF02627"/>
    </source>
</evidence>
<feature type="domain" description="Carboxymuconolactone decarboxylase-like" evidence="1">
    <location>
        <begin position="57"/>
        <end position="124"/>
    </location>
</feature>